<dbReference type="AlphaFoldDB" id="A0A1W1VAT2"/>
<dbReference type="InterPro" id="IPR050229">
    <property type="entry name" value="GlpE_sulfurtransferase"/>
</dbReference>
<dbReference type="STRING" id="1122938.SAMN05660772_01521"/>
<keyword evidence="1" id="KW-0812">Transmembrane</keyword>
<keyword evidence="3" id="KW-0808">Transferase</keyword>
<accession>A0A1W1VAT2</accession>
<gene>
    <name evidence="3" type="ORF">SAMN05660772_01521</name>
</gene>
<protein>
    <submittedName>
        <fullName evidence="3">Rhodanese-related sulfurtransferase</fullName>
    </submittedName>
</protein>
<sequence length="146" mass="15878">MEDFIPKAIEFAGNHTIMVVAWVVVFIGVIVTFVKSATSSVKVIDNAQLTQLINKENAVVVDVRTLDEFQRGHIIGSVQVLPSEIKNHNASVLEKHKNVPLIVVDASGLGSEALANQLHKQGFAQVYSLKEGIGGWRAANLPVVKR</sequence>
<reference evidence="4" key="1">
    <citation type="submission" date="2017-04" db="EMBL/GenBank/DDBJ databases">
        <authorList>
            <person name="Varghese N."/>
            <person name="Submissions S."/>
        </authorList>
    </citation>
    <scope>NUCLEOTIDE SEQUENCE [LARGE SCALE GENOMIC DNA]</scope>
    <source>
        <strain evidence="4">DSM 23072</strain>
    </source>
</reference>
<evidence type="ECO:0000259" key="2">
    <source>
        <dbReference type="PROSITE" id="PS50206"/>
    </source>
</evidence>
<dbReference type="InterPro" id="IPR001763">
    <property type="entry name" value="Rhodanese-like_dom"/>
</dbReference>
<organism evidence="3 4">
    <name type="scientific">Pasteurella testudinis DSM 23072</name>
    <dbReference type="NCBI Taxonomy" id="1122938"/>
    <lineage>
        <taxon>Bacteria</taxon>
        <taxon>Pseudomonadati</taxon>
        <taxon>Pseudomonadota</taxon>
        <taxon>Gammaproteobacteria</taxon>
        <taxon>Pasteurellales</taxon>
        <taxon>Pasteurellaceae</taxon>
        <taxon>Pasteurella</taxon>
    </lineage>
</organism>
<dbReference type="PANTHER" id="PTHR43031:SF18">
    <property type="entry name" value="RHODANESE-RELATED SULFURTRANSFERASES"/>
    <property type="match status" value="1"/>
</dbReference>
<dbReference type="InterPro" id="IPR036873">
    <property type="entry name" value="Rhodanese-like_dom_sf"/>
</dbReference>
<evidence type="ECO:0000313" key="4">
    <source>
        <dbReference type="Proteomes" id="UP000192408"/>
    </source>
</evidence>
<dbReference type="GO" id="GO:0016740">
    <property type="term" value="F:transferase activity"/>
    <property type="evidence" value="ECO:0007669"/>
    <property type="project" value="UniProtKB-KW"/>
</dbReference>
<dbReference type="Proteomes" id="UP000192408">
    <property type="component" value="Unassembled WGS sequence"/>
</dbReference>
<keyword evidence="1" id="KW-0472">Membrane</keyword>
<name>A0A1W1VAT2_9PAST</name>
<dbReference type="RefSeq" id="WP_084258142.1">
    <property type="nucleotide sequence ID" value="NZ_FWWV01000069.1"/>
</dbReference>
<evidence type="ECO:0000313" key="3">
    <source>
        <dbReference type="EMBL" id="SMB90468.1"/>
    </source>
</evidence>
<keyword evidence="4" id="KW-1185">Reference proteome</keyword>
<keyword evidence="1" id="KW-1133">Transmembrane helix</keyword>
<evidence type="ECO:0000256" key="1">
    <source>
        <dbReference type="SAM" id="Phobius"/>
    </source>
</evidence>
<feature type="transmembrane region" description="Helical" evidence="1">
    <location>
        <begin position="12"/>
        <end position="34"/>
    </location>
</feature>
<dbReference type="Pfam" id="PF00581">
    <property type="entry name" value="Rhodanese"/>
    <property type="match status" value="1"/>
</dbReference>
<dbReference type="Gene3D" id="3.40.250.10">
    <property type="entry name" value="Rhodanese-like domain"/>
    <property type="match status" value="1"/>
</dbReference>
<dbReference type="SUPFAM" id="SSF52821">
    <property type="entry name" value="Rhodanese/Cell cycle control phosphatase"/>
    <property type="match status" value="1"/>
</dbReference>
<dbReference type="CDD" id="cd00158">
    <property type="entry name" value="RHOD"/>
    <property type="match status" value="1"/>
</dbReference>
<feature type="domain" description="Rhodanese" evidence="2">
    <location>
        <begin position="54"/>
        <end position="145"/>
    </location>
</feature>
<dbReference type="SMART" id="SM00450">
    <property type="entry name" value="RHOD"/>
    <property type="match status" value="1"/>
</dbReference>
<dbReference type="PANTHER" id="PTHR43031">
    <property type="entry name" value="FAD-DEPENDENT OXIDOREDUCTASE"/>
    <property type="match status" value="1"/>
</dbReference>
<dbReference type="EMBL" id="FWWV01000069">
    <property type="protein sequence ID" value="SMB90468.1"/>
    <property type="molecule type" value="Genomic_DNA"/>
</dbReference>
<dbReference type="PROSITE" id="PS50206">
    <property type="entry name" value="RHODANESE_3"/>
    <property type="match status" value="1"/>
</dbReference>
<proteinExistence type="predicted"/>